<organism evidence="6">
    <name type="scientific">marine sediment metagenome</name>
    <dbReference type="NCBI Taxonomy" id="412755"/>
    <lineage>
        <taxon>unclassified sequences</taxon>
        <taxon>metagenomes</taxon>
        <taxon>ecological metagenomes</taxon>
    </lineage>
</organism>
<dbReference type="PANTHER" id="PTHR43409">
    <property type="entry name" value="ANAEROBIC MAGNESIUM-PROTOPORPHYRIN IX MONOMETHYL ESTER CYCLASE-RELATED"/>
    <property type="match status" value="1"/>
</dbReference>
<dbReference type="PANTHER" id="PTHR43409:SF16">
    <property type="entry name" value="SLR0320 PROTEIN"/>
    <property type="match status" value="1"/>
</dbReference>
<evidence type="ECO:0000256" key="2">
    <source>
        <dbReference type="ARBA" id="ARBA00022691"/>
    </source>
</evidence>
<gene>
    <name evidence="6" type="ORF">S03H2_33621</name>
</gene>
<keyword evidence="4" id="KW-0408">Iron</keyword>
<keyword evidence="2" id="KW-0949">S-adenosyl-L-methionine</keyword>
<sequence length="164" mass="19452">DCVDRGIPFDDILNIVTKNKTNPVRNLIFPLDKLPMPDRDLIFSQTFHKKSSKKAFFSSRGCPYSCSYCCNNIYHRLYKGKGRFVRKFSVDRLINEINDVSSKYRMDFVKFTDDCFVMKDDSWLREFSWRYKHEVDVPFNCYLRIDTITDSMLRLLKKAGCHSL</sequence>
<dbReference type="EMBL" id="BARU01020477">
    <property type="protein sequence ID" value="GAH49468.1"/>
    <property type="molecule type" value="Genomic_DNA"/>
</dbReference>
<dbReference type="SFLD" id="SFLDS00029">
    <property type="entry name" value="Radical_SAM"/>
    <property type="match status" value="1"/>
</dbReference>
<dbReference type="GO" id="GO:0003824">
    <property type="term" value="F:catalytic activity"/>
    <property type="evidence" value="ECO:0007669"/>
    <property type="project" value="InterPro"/>
</dbReference>
<keyword evidence="5" id="KW-0411">Iron-sulfur</keyword>
<dbReference type="InterPro" id="IPR058240">
    <property type="entry name" value="rSAM_sf"/>
</dbReference>
<evidence type="ECO:0000256" key="1">
    <source>
        <dbReference type="ARBA" id="ARBA00001966"/>
    </source>
</evidence>
<dbReference type="GO" id="GO:0046872">
    <property type="term" value="F:metal ion binding"/>
    <property type="evidence" value="ECO:0007669"/>
    <property type="project" value="UniProtKB-KW"/>
</dbReference>
<dbReference type="InterPro" id="IPR007197">
    <property type="entry name" value="rSAM"/>
</dbReference>
<dbReference type="SUPFAM" id="SSF102114">
    <property type="entry name" value="Radical SAM enzymes"/>
    <property type="match status" value="1"/>
</dbReference>
<dbReference type="GO" id="GO:0051536">
    <property type="term" value="F:iron-sulfur cluster binding"/>
    <property type="evidence" value="ECO:0007669"/>
    <property type="project" value="UniProtKB-KW"/>
</dbReference>
<evidence type="ECO:0008006" key="7">
    <source>
        <dbReference type="Google" id="ProtNLM"/>
    </source>
</evidence>
<feature type="non-terminal residue" evidence="6">
    <location>
        <position position="1"/>
    </location>
</feature>
<evidence type="ECO:0000256" key="5">
    <source>
        <dbReference type="ARBA" id="ARBA00023014"/>
    </source>
</evidence>
<dbReference type="GO" id="GO:0005829">
    <property type="term" value="C:cytosol"/>
    <property type="evidence" value="ECO:0007669"/>
    <property type="project" value="TreeGrafter"/>
</dbReference>
<accession>X1HW21</accession>
<dbReference type="AlphaFoldDB" id="X1HW21"/>
<name>X1HW21_9ZZZZ</name>
<keyword evidence="3" id="KW-0479">Metal-binding</keyword>
<evidence type="ECO:0000256" key="4">
    <source>
        <dbReference type="ARBA" id="ARBA00023004"/>
    </source>
</evidence>
<evidence type="ECO:0000313" key="6">
    <source>
        <dbReference type="EMBL" id="GAH49468.1"/>
    </source>
</evidence>
<comment type="cofactor">
    <cofactor evidence="1">
        <name>[4Fe-4S] cluster</name>
        <dbReference type="ChEBI" id="CHEBI:49883"/>
    </cofactor>
</comment>
<dbReference type="InterPro" id="IPR051198">
    <property type="entry name" value="BchE-like"/>
</dbReference>
<dbReference type="SFLD" id="SFLDG01082">
    <property type="entry name" value="B12-binding_domain_containing"/>
    <property type="match status" value="1"/>
</dbReference>
<evidence type="ECO:0000256" key="3">
    <source>
        <dbReference type="ARBA" id="ARBA00022723"/>
    </source>
</evidence>
<proteinExistence type="predicted"/>
<comment type="caution">
    <text evidence="6">The sequence shown here is derived from an EMBL/GenBank/DDBJ whole genome shotgun (WGS) entry which is preliminary data.</text>
</comment>
<protein>
    <recommendedName>
        <fullName evidence="7">Radical SAM core domain-containing protein</fullName>
    </recommendedName>
</protein>
<reference evidence="6" key="1">
    <citation type="journal article" date="2014" name="Front. Microbiol.">
        <title>High frequency of phylogenetically diverse reductive dehalogenase-homologous genes in deep subseafloor sedimentary metagenomes.</title>
        <authorList>
            <person name="Kawai M."/>
            <person name="Futagami T."/>
            <person name="Toyoda A."/>
            <person name="Takaki Y."/>
            <person name="Nishi S."/>
            <person name="Hori S."/>
            <person name="Arai W."/>
            <person name="Tsubouchi T."/>
            <person name="Morono Y."/>
            <person name="Uchiyama I."/>
            <person name="Ito T."/>
            <person name="Fujiyama A."/>
            <person name="Inagaki F."/>
            <person name="Takami H."/>
        </authorList>
    </citation>
    <scope>NUCLEOTIDE SEQUENCE</scope>
    <source>
        <strain evidence="6">Expedition CK06-06</strain>
    </source>
</reference>